<comment type="caution">
    <text evidence="5">The sequence shown here is derived from an EMBL/GenBank/DDBJ whole genome shotgun (WGS) entry which is preliminary data.</text>
</comment>
<dbReference type="AlphaFoldDB" id="A0A9D4VAF9"/>
<evidence type="ECO:0000313" key="5">
    <source>
        <dbReference type="EMBL" id="KAI5082146.1"/>
    </source>
</evidence>
<evidence type="ECO:0000313" key="6">
    <source>
        <dbReference type="Proteomes" id="UP000886520"/>
    </source>
</evidence>
<comment type="function">
    <text evidence="3">Hydrolase that can remove conjugated ubiquitin from proteins and may therefore play an important regulatory role at the level of protein turnover by preventing degradation.</text>
</comment>
<dbReference type="SUPFAM" id="SSF54001">
    <property type="entry name" value="Cysteine proteinases"/>
    <property type="match status" value="1"/>
</dbReference>
<keyword evidence="3" id="KW-0788">Thiol protease</keyword>
<dbReference type="InterPro" id="IPR003323">
    <property type="entry name" value="OTU_dom"/>
</dbReference>
<dbReference type="GO" id="GO:0030968">
    <property type="term" value="P:endoplasmic reticulum unfolded protein response"/>
    <property type="evidence" value="ECO:0007669"/>
    <property type="project" value="TreeGrafter"/>
</dbReference>
<accession>A0A9D4VAF9</accession>
<dbReference type="FunFam" id="3.90.70.80:FF:000007">
    <property type="entry name" value="OTU domain-containing protein"/>
    <property type="match status" value="1"/>
</dbReference>
<dbReference type="CDD" id="cd22760">
    <property type="entry name" value="OTU_plant_OTU4-like"/>
    <property type="match status" value="1"/>
</dbReference>
<keyword evidence="6" id="KW-1185">Reference proteome</keyword>
<sequence>MRDSALRSLTGRILPSATSSRQLFLLLSHFQVPSTIWLAVRIIEVKAVSCKYLDSLAAWQLFPAMAKERIRLHSAWLLFGLGTCSIAAGTGSLLGPPALAEPLVETHDADAAGSCKGPTVSASATSHGKKVLTNYSVIGIPGDGRCLFRAVAHGACVRKGLGAPSESVQRESADALRGKVVDELVRRREETEWFIEGHFDSYTKRMRQPHVWGGEPELLMASHVLRMPITVYMFEKRARGLISIAEYGQEYAKENATPIRVLYHGFGHYDALQLLDHEV</sequence>
<dbReference type="Pfam" id="PF02338">
    <property type="entry name" value="OTU"/>
    <property type="match status" value="1"/>
</dbReference>
<dbReference type="EMBL" id="JABFUD020000003">
    <property type="protein sequence ID" value="KAI5082146.1"/>
    <property type="molecule type" value="Genomic_DNA"/>
</dbReference>
<evidence type="ECO:0000256" key="3">
    <source>
        <dbReference type="RuleBase" id="RU367104"/>
    </source>
</evidence>
<protein>
    <recommendedName>
        <fullName evidence="3">Ubiquitin thioesterase OTU</fullName>
        <ecNumber evidence="3">3.4.19.12</ecNumber>
    </recommendedName>
</protein>
<comment type="subcellular location">
    <subcellularLocation>
        <location evidence="3">Cytoplasm</location>
    </subcellularLocation>
</comment>
<keyword evidence="2 3" id="KW-0378">Hydrolase</keyword>
<dbReference type="GO" id="GO:0036503">
    <property type="term" value="P:ERAD pathway"/>
    <property type="evidence" value="ECO:0007669"/>
    <property type="project" value="TreeGrafter"/>
</dbReference>
<keyword evidence="3" id="KW-0833">Ubl conjugation pathway</keyword>
<reference evidence="5" key="1">
    <citation type="submission" date="2021-01" db="EMBL/GenBank/DDBJ databases">
        <title>Adiantum capillus-veneris genome.</title>
        <authorList>
            <person name="Fang Y."/>
            <person name="Liao Q."/>
        </authorList>
    </citation>
    <scope>NUCLEOTIDE SEQUENCE</scope>
    <source>
        <strain evidence="5">H3</strain>
        <tissue evidence="5">Leaf</tissue>
    </source>
</reference>
<dbReference type="PANTHER" id="PTHR13312:SF6">
    <property type="entry name" value="UBIQUITIN THIOESTERASE OTU"/>
    <property type="match status" value="1"/>
</dbReference>
<keyword evidence="3" id="KW-0645">Protease</keyword>
<evidence type="ECO:0000256" key="1">
    <source>
        <dbReference type="ARBA" id="ARBA00000707"/>
    </source>
</evidence>
<dbReference type="PROSITE" id="PS50802">
    <property type="entry name" value="OTU"/>
    <property type="match status" value="1"/>
</dbReference>
<dbReference type="EC" id="3.4.19.12" evidence="3"/>
<dbReference type="InterPro" id="IPR047947">
    <property type="entry name" value="OTU4_OTU"/>
</dbReference>
<dbReference type="OrthoDB" id="409956at2759"/>
<organism evidence="5 6">
    <name type="scientific">Adiantum capillus-veneris</name>
    <name type="common">Maidenhair fern</name>
    <dbReference type="NCBI Taxonomy" id="13818"/>
    <lineage>
        <taxon>Eukaryota</taxon>
        <taxon>Viridiplantae</taxon>
        <taxon>Streptophyta</taxon>
        <taxon>Embryophyta</taxon>
        <taxon>Tracheophyta</taxon>
        <taxon>Polypodiopsida</taxon>
        <taxon>Polypodiidae</taxon>
        <taxon>Polypodiales</taxon>
        <taxon>Pteridineae</taxon>
        <taxon>Pteridaceae</taxon>
        <taxon>Vittarioideae</taxon>
        <taxon>Adiantum</taxon>
    </lineage>
</organism>
<dbReference type="GO" id="GO:0004843">
    <property type="term" value="F:cysteine-type deubiquitinase activity"/>
    <property type="evidence" value="ECO:0007669"/>
    <property type="project" value="UniProtKB-UniRule"/>
</dbReference>
<dbReference type="GO" id="GO:0016579">
    <property type="term" value="P:protein deubiquitination"/>
    <property type="evidence" value="ECO:0007669"/>
    <property type="project" value="TreeGrafter"/>
</dbReference>
<gene>
    <name evidence="5" type="ORF">GOP47_0001889</name>
</gene>
<dbReference type="Gene3D" id="3.90.70.80">
    <property type="match status" value="1"/>
</dbReference>
<dbReference type="GO" id="GO:0005829">
    <property type="term" value="C:cytosol"/>
    <property type="evidence" value="ECO:0007669"/>
    <property type="project" value="TreeGrafter"/>
</dbReference>
<evidence type="ECO:0000259" key="4">
    <source>
        <dbReference type="PROSITE" id="PS50802"/>
    </source>
</evidence>
<evidence type="ECO:0000256" key="2">
    <source>
        <dbReference type="ARBA" id="ARBA00022801"/>
    </source>
</evidence>
<dbReference type="InterPro" id="IPR038765">
    <property type="entry name" value="Papain-like_cys_pep_sf"/>
</dbReference>
<proteinExistence type="predicted"/>
<feature type="domain" description="OTU" evidence="4">
    <location>
        <begin position="135"/>
        <end position="275"/>
    </location>
</feature>
<dbReference type="GO" id="GO:0005634">
    <property type="term" value="C:nucleus"/>
    <property type="evidence" value="ECO:0007669"/>
    <property type="project" value="TreeGrafter"/>
</dbReference>
<comment type="catalytic activity">
    <reaction evidence="1 3">
        <text>Thiol-dependent hydrolysis of ester, thioester, amide, peptide and isopeptide bonds formed by the C-terminal Gly of ubiquitin (a 76-residue protein attached to proteins as an intracellular targeting signal).</text>
        <dbReference type="EC" id="3.4.19.12"/>
    </reaction>
</comment>
<dbReference type="PANTHER" id="PTHR13312">
    <property type="entry name" value="HIV-INDUCED PROTEIN-7-LIKE PROTEASE"/>
    <property type="match status" value="1"/>
</dbReference>
<keyword evidence="3" id="KW-0963">Cytoplasm</keyword>
<dbReference type="Proteomes" id="UP000886520">
    <property type="component" value="Chromosome 2"/>
</dbReference>
<name>A0A9D4VAF9_ADICA</name>